<dbReference type="EMBL" id="DYWT01000238">
    <property type="protein sequence ID" value="HJF33050.1"/>
    <property type="molecule type" value="Genomic_DNA"/>
</dbReference>
<gene>
    <name evidence="2" type="ORF">K8V56_14910</name>
</gene>
<proteinExistence type="inferred from homology"/>
<evidence type="ECO:0000256" key="1">
    <source>
        <dbReference type="ARBA" id="ARBA00005721"/>
    </source>
</evidence>
<comment type="caution">
    <text evidence="2">The sequence shown here is derived from an EMBL/GenBank/DDBJ whole genome shotgun (WGS) entry which is preliminary data.</text>
</comment>
<evidence type="ECO:0000313" key="2">
    <source>
        <dbReference type="EMBL" id="HJF33050.1"/>
    </source>
</evidence>
<dbReference type="Proteomes" id="UP000698173">
    <property type="component" value="Unassembled WGS sequence"/>
</dbReference>
<organism evidence="2 3">
    <name type="scientific">Sporosarcina psychrophila</name>
    <name type="common">Bacillus psychrophilus</name>
    <dbReference type="NCBI Taxonomy" id="1476"/>
    <lineage>
        <taxon>Bacteria</taxon>
        <taxon>Bacillati</taxon>
        <taxon>Bacillota</taxon>
        <taxon>Bacilli</taxon>
        <taxon>Bacillales</taxon>
        <taxon>Caryophanaceae</taxon>
        <taxon>Sporosarcina</taxon>
    </lineage>
</organism>
<protein>
    <submittedName>
        <fullName evidence="2">Asp23/Gls24 family envelope stress response protein</fullName>
    </submittedName>
</protein>
<comment type="similarity">
    <text evidence="1">Belongs to the asp23 family.</text>
</comment>
<dbReference type="AlphaFoldDB" id="A0A921G0E0"/>
<accession>A0A921G0E0</accession>
<name>A0A921G0E0_SPOPS</name>
<dbReference type="PANTHER" id="PTHR34297">
    <property type="entry name" value="HYPOTHETICAL CYTOSOLIC PROTEIN-RELATED"/>
    <property type="match status" value="1"/>
</dbReference>
<evidence type="ECO:0000313" key="3">
    <source>
        <dbReference type="Proteomes" id="UP000698173"/>
    </source>
</evidence>
<reference evidence="2" key="1">
    <citation type="journal article" date="2021" name="PeerJ">
        <title>Extensive microbial diversity within the chicken gut microbiome revealed by metagenomics and culture.</title>
        <authorList>
            <person name="Gilroy R."/>
            <person name="Ravi A."/>
            <person name="Getino M."/>
            <person name="Pursley I."/>
            <person name="Horton D.L."/>
            <person name="Alikhan N.F."/>
            <person name="Baker D."/>
            <person name="Gharbi K."/>
            <person name="Hall N."/>
            <person name="Watson M."/>
            <person name="Adriaenssens E.M."/>
            <person name="Foster-Nyarko E."/>
            <person name="Jarju S."/>
            <person name="Secka A."/>
            <person name="Antonio M."/>
            <person name="Oren A."/>
            <person name="Chaudhuri R.R."/>
            <person name="La Ragione R."/>
            <person name="Hildebrand F."/>
            <person name="Pallen M.J."/>
        </authorList>
    </citation>
    <scope>NUCLEOTIDE SEQUENCE</scope>
    <source>
        <strain evidence="2">CHK171-7178</strain>
    </source>
</reference>
<dbReference type="PANTHER" id="PTHR34297:SF1">
    <property type="entry name" value="ASP23_GLS24 FAMILY ENVELOPE STRESS RESPONSE PROTEIN"/>
    <property type="match status" value="1"/>
</dbReference>
<sequence length="133" mass="14258">MADKTIPAFVGMAPSGNGELGRVQLAPEVLEVIIGIATTEVKGVANTRGNFATGVAEKFGKVNHGKGVKTEWSEEGLTIDVYCVVEYGYSLPAIAVEIQKQIRHAIFHMTSLETKEVNVHITGIQFEAGTETV</sequence>
<dbReference type="InterPro" id="IPR005531">
    <property type="entry name" value="Asp23"/>
</dbReference>
<reference evidence="2" key="2">
    <citation type="submission" date="2021-09" db="EMBL/GenBank/DDBJ databases">
        <authorList>
            <person name="Gilroy R."/>
        </authorList>
    </citation>
    <scope>NUCLEOTIDE SEQUENCE</scope>
    <source>
        <strain evidence="2">CHK171-7178</strain>
    </source>
</reference>
<dbReference type="Pfam" id="PF03780">
    <property type="entry name" value="Asp23"/>
    <property type="match status" value="1"/>
</dbReference>